<dbReference type="RefSeq" id="WP_244352622.1">
    <property type="nucleotide sequence ID" value="NZ_JAFIRA010000053.1"/>
</dbReference>
<accession>A0ABT0CEQ9</accession>
<dbReference type="EMBL" id="JAFIRA010000053">
    <property type="protein sequence ID" value="MCJ2544260.1"/>
    <property type="molecule type" value="Genomic_DNA"/>
</dbReference>
<evidence type="ECO:0000256" key="1">
    <source>
        <dbReference type="SAM" id="Coils"/>
    </source>
</evidence>
<proteinExistence type="predicted"/>
<name>A0ABT0CEQ9_THEVL</name>
<gene>
    <name evidence="2" type="ORF">JX360_15330</name>
</gene>
<protein>
    <submittedName>
        <fullName evidence="2">Molecular chaperone DnaJ</fullName>
    </submittedName>
</protein>
<keyword evidence="1" id="KW-0175">Coiled coil</keyword>
<keyword evidence="3" id="KW-1185">Reference proteome</keyword>
<feature type="coiled-coil region" evidence="1">
    <location>
        <begin position="7"/>
        <end position="41"/>
    </location>
</feature>
<sequence>MNDSTLSAVLQQELAARQEELAALEVDLSEQELAFVNLQGELRAFEQSYQRVILSRRQELQCIEEQIHQYTLALEAMSHFHPSASLKQLYREVAKRIHPDLATDPLEYERRQELMAAANQAYAAGDETGLRQVLIAWEQSPESVHGEGTEADLERISRKIQQIRRRMEHLHQETAALHHSDLYQLMDKAQVAKTQGRDLLLELATLIEDEIVMALQRLAELRAHLKK</sequence>
<dbReference type="SUPFAM" id="SSF46565">
    <property type="entry name" value="Chaperone J-domain"/>
    <property type="match status" value="1"/>
</dbReference>
<reference evidence="2" key="1">
    <citation type="submission" date="2021-02" db="EMBL/GenBank/DDBJ databases">
        <title>The CRISPR/cas machinery reduction and long-range gene transfer in the hot spring cyanobacterium Synechococcus.</title>
        <authorList>
            <person name="Dvorak P."/>
            <person name="Jahodarova E."/>
            <person name="Hasler P."/>
            <person name="Poulickova A."/>
        </authorList>
    </citation>
    <scope>NUCLEOTIDE SEQUENCE</scope>
    <source>
        <strain evidence="2">Rupite</strain>
    </source>
</reference>
<evidence type="ECO:0000313" key="2">
    <source>
        <dbReference type="EMBL" id="MCJ2544260.1"/>
    </source>
</evidence>
<comment type="caution">
    <text evidence="2">The sequence shown here is derived from an EMBL/GenBank/DDBJ whole genome shotgun (WGS) entry which is preliminary data.</text>
</comment>
<dbReference type="InterPro" id="IPR036869">
    <property type="entry name" value="J_dom_sf"/>
</dbReference>
<organism evidence="2 3">
    <name type="scientific">Thermostichus vulcanus str. 'Rupite'</name>
    <dbReference type="NCBI Taxonomy" id="2813851"/>
    <lineage>
        <taxon>Bacteria</taxon>
        <taxon>Bacillati</taxon>
        <taxon>Cyanobacteriota</taxon>
        <taxon>Cyanophyceae</taxon>
        <taxon>Thermostichales</taxon>
        <taxon>Thermostichaceae</taxon>
        <taxon>Thermostichus</taxon>
    </lineage>
</organism>
<evidence type="ECO:0000313" key="3">
    <source>
        <dbReference type="Proteomes" id="UP000830835"/>
    </source>
</evidence>
<dbReference type="Proteomes" id="UP000830835">
    <property type="component" value="Unassembled WGS sequence"/>
</dbReference>